<protein>
    <submittedName>
        <fullName evidence="1">Uncharacterized protein</fullName>
    </submittedName>
</protein>
<name>A0A1H9MR12_9GAMM</name>
<dbReference type="RefSeq" id="WP_208599308.1">
    <property type="nucleotide sequence ID" value="NZ_FOFJ01000036.1"/>
</dbReference>
<accession>A0A1H9MR12</accession>
<organism evidence="1 2">
    <name type="scientific">Azotobacter beijerinckii</name>
    <dbReference type="NCBI Taxonomy" id="170623"/>
    <lineage>
        <taxon>Bacteria</taxon>
        <taxon>Pseudomonadati</taxon>
        <taxon>Pseudomonadota</taxon>
        <taxon>Gammaproteobacteria</taxon>
        <taxon>Pseudomonadales</taxon>
        <taxon>Pseudomonadaceae</taxon>
        <taxon>Azotobacter</taxon>
    </lineage>
</organism>
<proteinExistence type="predicted"/>
<gene>
    <name evidence="1" type="ORF">SAMN04244573_03235</name>
</gene>
<dbReference type="Proteomes" id="UP000199267">
    <property type="component" value="Unassembled WGS sequence"/>
</dbReference>
<dbReference type="EMBL" id="FOFJ01000036">
    <property type="protein sequence ID" value="SER26112.1"/>
    <property type="molecule type" value="Genomic_DNA"/>
</dbReference>
<dbReference type="AlphaFoldDB" id="A0A1H9MR12"/>
<reference evidence="1 2" key="1">
    <citation type="submission" date="2016-10" db="EMBL/GenBank/DDBJ databases">
        <authorList>
            <person name="de Groot N.N."/>
        </authorList>
    </citation>
    <scope>NUCLEOTIDE SEQUENCE [LARGE SCALE GENOMIC DNA]</scope>
    <source>
        <strain evidence="1 2">DSM 378</strain>
    </source>
</reference>
<evidence type="ECO:0000313" key="2">
    <source>
        <dbReference type="Proteomes" id="UP000199267"/>
    </source>
</evidence>
<sequence>MTAKSAAERKRDQRKREAERLKRLGRRVMPLELYQGTADALERLCLIGGFEQPAEVITLMIHAADHIAQRDPSRFAEFVSVTGHAQEQVEPLGSTD</sequence>
<evidence type="ECO:0000313" key="1">
    <source>
        <dbReference type="EMBL" id="SER26112.1"/>
    </source>
</evidence>